<feature type="transmembrane region" description="Helical" evidence="5">
    <location>
        <begin position="174"/>
        <end position="195"/>
    </location>
</feature>
<feature type="transmembrane region" description="Helical" evidence="5">
    <location>
        <begin position="363"/>
        <end position="382"/>
    </location>
</feature>
<dbReference type="SUPFAM" id="SSF103473">
    <property type="entry name" value="MFS general substrate transporter"/>
    <property type="match status" value="1"/>
</dbReference>
<evidence type="ECO:0000259" key="6">
    <source>
        <dbReference type="PROSITE" id="PS50850"/>
    </source>
</evidence>
<dbReference type="InterPro" id="IPR020846">
    <property type="entry name" value="MFS_dom"/>
</dbReference>
<feature type="transmembrane region" description="Helical" evidence="5">
    <location>
        <begin position="57"/>
        <end position="76"/>
    </location>
</feature>
<gene>
    <name evidence="7" type="ORF">BET99_00995</name>
</gene>
<comment type="subcellular location">
    <subcellularLocation>
        <location evidence="1">Membrane</location>
        <topology evidence="1">Multi-pass membrane protein</topology>
    </subcellularLocation>
</comment>
<evidence type="ECO:0000256" key="3">
    <source>
        <dbReference type="ARBA" id="ARBA00022989"/>
    </source>
</evidence>
<feature type="transmembrane region" description="Helical" evidence="5">
    <location>
        <begin position="88"/>
        <end position="105"/>
    </location>
</feature>
<dbReference type="EMBL" id="MIYZ01000023">
    <property type="protein sequence ID" value="OIR22100.1"/>
    <property type="molecule type" value="Genomic_DNA"/>
</dbReference>
<evidence type="ECO:0000256" key="2">
    <source>
        <dbReference type="ARBA" id="ARBA00022692"/>
    </source>
</evidence>
<feature type="transmembrane region" description="Helical" evidence="5">
    <location>
        <begin position="17"/>
        <end position="37"/>
    </location>
</feature>
<dbReference type="Pfam" id="PF07690">
    <property type="entry name" value="MFS_1"/>
    <property type="match status" value="1"/>
</dbReference>
<feature type="transmembrane region" description="Helical" evidence="5">
    <location>
        <begin position="111"/>
        <end position="138"/>
    </location>
</feature>
<feature type="transmembrane region" description="Helical" evidence="5">
    <location>
        <begin position="145"/>
        <end position="162"/>
    </location>
</feature>
<dbReference type="CDD" id="cd17321">
    <property type="entry name" value="MFS_MMR_MDR_like"/>
    <property type="match status" value="1"/>
</dbReference>
<feature type="transmembrane region" description="Helical" evidence="5">
    <location>
        <begin position="273"/>
        <end position="297"/>
    </location>
</feature>
<organism evidence="7 8">
    <name type="scientific">Marine Group III euryarchaeote CG-Epi2</name>
    <dbReference type="NCBI Taxonomy" id="1888996"/>
    <lineage>
        <taxon>Archaea</taxon>
        <taxon>Methanobacteriati</taxon>
        <taxon>Thermoplasmatota</taxon>
        <taxon>Thermoplasmata</taxon>
        <taxon>Candidatus Thermoprofundales</taxon>
    </lineage>
</organism>
<comment type="caution">
    <text evidence="7">The sequence shown here is derived from an EMBL/GenBank/DDBJ whole genome shotgun (WGS) entry which is preliminary data.</text>
</comment>
<sequence>MNSKEENSFDEAYERRWIILAVMSLSLIIVVLNNVTLNVALPELSKDLKADNTDLQWMVDAYALVFGATLLVMGALGDRFGRKPALQLGLTIVAIVSGSTAMYATTSEHVIMARALMGLGAALVMPATLSVVVVVFPVEERGKAVGIWAAMAGAGAPIGLLVGGWSVENYGWEMVFWLNVPVIIVTLILGLFLVPNSKDEQQRPIDLVGSLLSMAALISILYAIIEAPNVGWTSLETLGIGALGLLFVFVFIQWERKTEYPMLPMNLFSKMGFTMGLIAISLAFFVMFSFMFTQMLHFQLVRGHTALEAAIRFIPLPLGLMPAAANSDKLVAKFGNNNVVATGLTLVCAGMLLFTTVEVNTEYWRIAITFFLLGVGMGLTMAPSTTLIMESIPENKAGVGSATNDASREIGGALGIAIGGSVLNEVYQNNLVIPEGLENYSEMATQSFPAAMRIGGDLLSEGNMIGAELIESARLAFMEGMVASAMVSAVVALFNAIIIKKYMPGKKI</sequence>
<accession>A0A1J5U830</accession>
<feature type="domain" description="Major facilitator superfamily (MFS) profile" evidence="6">
    <location>
        <begin position="19"/>
        <end position="507"/>
    </location>
</feature>
<evidence type="ECO:0000256" key="4">
    <source>
        <dbReference type="ARBA" id="ARBA00023136"/>
    </source>
</evidence>
<evidence type="ECO:0000313" key="8">
    <source>
        <dbReference type="Proteomes" id="UP000183615"/>
    </source>
</evidence>
<dbReference type="GO" id="GO:0016020">
    <property type="term" value="C:membrane"/>
    <property type="evidence" value="ECO:0007669"/>
    <property type="project" value="UniProtKB-SubCell"/>
</dbReference>
<dbReference type="InterPro" id="IPR011701">
    <property type="entry name" value="MFS"/>
</dbReference>
<feature type="transmembrane region" description="Helical" evidence="5">
    <location>
        <begin position="231"/>
        <end position="252"/>
    </location>
</feature>
<name>A0A1J5U830_9ARCH</name>
<dbReference type="AlphaFoldDB" id="A0A1J5U830"/>
<reference evidence="7 8" key="1">
    <citation type="submission" date="2016-08" db="EMBL/GenBank/DDBJ databases">
        <title>New Insights into Marine Group III Euryarchaeota, from dark to light.</title>
        <authorList>
            <person name="Haro-Moreno J.M."/>
            <person name="Rodriguez-Valera F."/>
            <person name="Lopez-Garcia P."/>
            <person name="Moreira D."/>
            <person name="Martin-Cuadrado A.B."/>
        </authorList>
    </citation>
    <scope>NUCLEOTIDE SEQUENCE [LARGE SCALE GENOMIC DNA]</scope>
    <source>
        <strain evidence="7">CG-Epi2</strain>
    </source>
</reference>
<feature type="transmembrane region" description="Helical" evidence="5">
    <location>
        <begin position="207"/>
        <end position="225"/>
    </location>
</feature>
<dbReference type="PANTHER" id="PTHR42718">
    <property type="entry name" value="MAJOR FACILITATOR SUPERFAMILY MULTIDRUG TRANSPORTER MFSC"/>
    <property type="match status" value="1"/>
</dbReference>
<dbReference type="PRINTS" id="PR01036">
    <property type="entry name" value="TCRTETB"/>
</dbReference>
<evidence type="ECO:0000256" key="5">
    <source>
        <dbReference type="SAM" id="Phobius"/>
    </source>
</evidence>
<protein>
    <recommendedName>
        <fullName evidence="6">Major facilitator superfamily (MFS) profile domain-containing protein</fullName>
    </recommendedName>
</protein>
<keyword evidence="2 5" id="KW-0812">Transmembrane</keyword>
<dbReference type="Proteomes" id="UP000183615">
    <property type="component" value="Unassembled WGS sequence"/>
</dbReference>
<feature type="transmembrane region" description="Helical" evidence="5">
    <location>
        <begin position="339"/>
        <end position="357"/>
    </location>
</feature>
<dbReference type="Gene3D" id="1.20.1250.20">
    <property type="entry name" value="MFS general substrate transporter like domains"/>
    <property type="match status" value="1"/>
</dbReference>
<dbReference type="PANTHER" id="PTHR42718:SF42">
    <property type="entry name" value="EXPORT PROTEIN"/>
    <property type="match status" value="1"/>
</dbReference>
<proteinExistence type="predicted"/>
<keyword evidence="3 5" id="KW-1133">Transmembrane helix</keyword>
<evidence type="ECO:0000256" key="1">
    <source>
        <dbReference type="ARBA" id="ARBA00004141"/>
    </source>
</evidence>
<dbReference type="PROSITE" id="PS50850">
    <property type="entry name" value="MFS"/>
    <property type="match status" value="1"/>
</dbReference>
<dbReference type="Gene3D" id="1.20.1720.10">
    <property type="entry name" value="Multidrug resistance protein D"/>
    <property type="match status" value="1"/>
</dbReference>
<feature type="transmembrane region" description="Helical" evidence="5">
    <location>
        <begin position="480"/>
        <end position="499"/>
    </location>
</feature>
<dbReference type="InterPro" id="IPR036259">
    <property type="entry name" value="MFS_trans_sf"/>
</dbReference>
<keyword evidence="4 5" id="KW-0472">Membrane</keyword>
<evidence type="ECO:0000313" key="7">
    <source>
        <dbReference type="EMBL" id="OIR22100.1"/>
    </source>
</evidence>
<dbReference type="GO" id="GO:0022857">
    <property type="term" value="F:transmembrane transporter activity"/>
    <property type="evidence" value="ECO:0007669"/>
    <property type="project" value="InterPro"/>
</dbReference>